<evidence type="ECO:0000313" key="2">
    <source>
        <dbReference type="EMBL" id="KAF5830289.1"/>
    </source>
</evidence>
<accession>A0ABQ7G6Q6</accession>
<feature type="region of interest" description="Disordered" evidence="1">
    <location>
        <begin position="1"/>
        <end position="58"/>
    </location>
</feature>
<evidence type="ECO:0000313" key="3">
    <source>
        <dbReference type="Proteomes" id="UP000815325"/>
    </source>
</evidence>
<keyword evidence="3" id="KW-1185">Reference proteome</keyword>
<organism evidence="2 3">
    <name type="scientific">Dunaliella salina</name>
    <name type="common">Green alga</name>
    <name type="synonym">Protococcus salinus</name>
    <dbReference type="NCBI Taxonomy" id="3046"/>
    <lineage>
        <taxon>Eukaryota</taxon>
        <taxon>Viridiplantae</taxon>
        <taxon>Chlorophyta</taxon>
        <taxon>core chlorophytes</taxon>
        <taxon>Chlorophyceae</taxon>
        <taxon>CS clade</taxon>
        <taxon>Chlamydomonadales</taxon>
        <taxon>Dunaliellaceae</taxon>
        <taxon>Dunaliella</taxon>
    </lineage>
</organism>
<gene>
    <name evidence="2" type="ORF">DUNSADRAFT_14779</name>
</gene>
<dbReference type="Proteomes" id="UP000815325">
    <property type="component" value="Unassembled WGS sequence"/>
</dbReference>
<sequence length="104" mass="11090">MQFLQQPPTQQQPSPQLVQPAAFEPLRGPSAPASLAAGKPGRKPGFLQGGQQQQGNFCAASRTTSRLGSSAQQVAFAEQEGVRTTQAKRPACSSSRPFLWPLDL</sequence>
<dbReference type="EMBL" id="MU070059">
    <property type="protein sequence ID" value="KAF5830289.1"/>
    <property type="molecule type" value="Genomic_DNA"/>
</dbReference>
<evidence type="ECO:0008006" key="4">
    <source>
        <dbReference type="Google" id="ProtNLM"/>
    </source>
</evidence>
<evidence type="ECO:0000256" key="1">
    <source>
        <dbReference type="SAM" id="MobiDB-lite"/>
    </source>
</evidence>
<name>A0ABQ7G6Q6_DUNSA</name>
<reference evidence="2" key="1">
    <citation type="submission" date="2017-08" db="EMBL/GenBank/DDBJ databases">
        <authorList>
            <person name="Polle J.E."/>
            <person name="Barry K."/>
            <person name="Cushman J."/>
            <person name="Schmutz J."/>
            <person name="Tran D."/>
            <person name="Hathwaick L.T."/>
            <person name="Yim W.C."/>
            <person name="Jenkins J."/>
            <person name="Mckie-Krisberg Z.M."/>
            <person name="Prochnik S."/>
            <person name="Lindquist E."/>
            <person name="Dockter R.B."/>
            <person name="Adam C."/>
            <person name="Molina H."/>
            <person name="Bunkerborg J."/>
            <person name="Jin E."/>
            <person name="Buchheim M."/>
            <person name="Magnuson J."/>
        </authorList>
    </citation>
    <scope>NUCLEOTIDE SEQUENCE</scope>
    <source>
        <strain evidence="2">CCAP 19/18</strain>
    </source>
</reference>
<comment type="caution">
    <text evidence="2">The sequence shown here is derived from an EMBL/GenBank/DDBJ whole genome shotgun (WGS) entry which is preliminary data.</text>
</comment>
<protein>
    <recommendedName>
        <fullName evidence="4">Encoded protein</fullName>
    </recommendedName>
</protein>
<proteinExistence type="predicted"/>
<feature type="compositionally biased region" description="Low complexity" evidence="1">
    <location>
        <begin position="1"/>
        <end position="20"/>
    </location>
</feature>